<sequence length="380" mass="43425">MQITALHIVGPHKGVSGYDHHVRSFVGEFLKLGIDIHLKDVATWSEKQLPDALQPNWIDSLNDDVGCDVYLYFCMPHQFEIQKEGRHVLFTMFEADRIPAMWLEPSLKSDLLIVPTQSSRASWEFRGFPKNRIRLCPLGVDSELFVQNWPPLNIGDTEGRPLSDYSFRFLNISELRPRKNLLKLIRVWMEATTAEDDAILILKIGGLQEGYYETFKADLEYMQNSLGIERGHYAPIHFIQEILSSESMVRLYRTTNHYISMSHGEGWDMPMMEAGAAGLTLIAPHHTAYTTYLNDEIAHLIPSRKVPVEFDGQLGIEDLSLFEDAHWWEPDAEAAKSIVRAILDGTSKKITSPRSLFLEKYSWKNAANRFLEILSSESAI</sequence>
<keyword evidence="2" id="KW-1185">Reference proteome</keyword>
<evidence type="ECO:0000313" key="1">
    <source>
        <dbReference type="EMBL" id="NAY93092.1"/>
    </source>
</evidence>
<evidence type="ECO:0008006" key="3">
    <source>
        <dbReference type="Google" id="ProtNLM"/>
    </source>
</evidence>
<dbReference type="Proteomes" id="UP000667650">
    <property type="component" value="Unassembled WGS sequence"/>
</dbReference>
<dbReference type="PANTHER" id="PTHR46656">
    <property type="entry name" value="PUTATIVE-RELATED"/>
    <property type="match status" value="1"/>
</dbReference>
<dbReference type="SUPFAM" id="SSF53756">
    <property type="entry name" value="UDP-Glycosyltransferase/glycogen phosphorylase"/>
    <property type="match status" value="1"/>
</dbReference>
<comment type="caution">
    <text evidence="1">The sequence shown here is derived from an EMBL/GenBank/DDBJ whole genome shotgun (WGS) entry which is preliminary data.</text>
</comment>
<proteinExistence type="predicted"/>
<organism evidence="1 2">
    <name type="scientific">Flagellimonas ochracea</name>
    <dbReference type="NCBI Taxonomy" id="2696472"/>
    <lineage>
        <taxon>Bacteria</taxon>
        <taxon>Pseudomonadati</taxon>
        <taxon>Bacteroidota</taxon>
        <taxon>Flavobacteriia</taxon>
        <taxon>Flavobacteriales</taxon>
        <taxon>Flavobacteriaceae</taxon>
        <taxon>Flagellimonas</taxon>
    </lineage>
</organism>
<dbReference type="Gene3D" id="3.40.50.2000">
    <property type="entry name" value="Glycogen Phosphorylase B"/>
    <property type="match status" value="1"/>
</dbReference>
<protein>
    <recommendedName>
        <fullName evidence="3">Glycosyl transferase family 1 domain-containing protein</fullName>
    </recommendedName>
</protein>
<dbReference type="AlphaFoldDB" id="A0A964TE05"/>
<evidence type="ECO:0000313" key="2">
    <source>
        <dbReference type="Proteomes" id="UP000667650"/>
    </source>
</evidence>
<accession>A0A964TE05</accession>
<gene>
    <name evidence="1" type="ORF">GTQ34_14320</name>
</gene>
<dbReference type="PANTHER" id="PTHR46656:SF3">
    <property type="entry name" value="PUTATIVE-RELATED"/>
    <property type="match status" value="1"/>
</dbReference>
<reference evidence="1" key="1">
    <citation type="submission" date="2020-01" db="EMBL/GenBank/DDBJ databases">
        <title>Muricauda ochracea sp. nov., isolated from a tidal flat of Garorim bay in Korea.</title>
        <authorList>
            <person name="Kim D."/>
            <person name="Yoo Y."/>
            <person name="Kim J.-J."/>
        </authorList>
    </citation>
    <scope>NUCLEOTIDE SEQUENCE</scope>
    <source>
        <strain evidence="1">JGD-17</strain>
    </source>
</reference>
<dbReference type="RefSeq" id="WP_166524505.1">
    <property type="nucleotide sequence ID" value="NZ_JAAABI010000006.1"/>
</dbReference>
<name>A0A964TE05_9FLAO</name>
<dbReference type="EMBL" id="JAAABI010000006">
    <property type="protein sequence ID" value="NAY93092.1"/>
    <property type="molecule type" value="Genomic_DNA"/>
</dbReference>